<dbReference type="Proteomes" id="UP000682733">
    <property type="component" value="Unassembled WGS sequence"/>
</dbReference>
<evidence type="ECO:0000313" key="7">
    <source>
        <dbReference type="EMBL" id="CAF0947492.1"/>
    </source>
</evidence>
<evidence type="ECO:0000313" key="9">
    <source>
        <dbReference type="EMBL" id="CAF3721988.1"/>
    </source>
</evidence>
<evidence type="ECO:0000313" key="6">
    <source>
        <dbReference type="EMBL" id="CAF0844096.1"/>
    </source>
</evidence>
<evidence type="ECO:0000259" key="5">
    <source>
        <dbReference type="PROSITE" id="PS51858"/>
    </source>
</evidence>
<evidence type="ECO:0000256" key="3">
    <source>
        <dbReference type="ARBA" id="ARBA00022801"/>
    </source>
</evidence>
<reference evidence="6" key="1">
    <citation type="submission" date="2021-02" db="EMBL/GenBank/DDBJ databases">
        <authorList>
            <person name="Nowell W R."/>
        </authorList>
    </citation>
    <scope>NUCLEOTIDE SEQUENCE</scope>
</reference>
<dbReference type="PROSITE" id="PS51858">
    <property type="entry name" value="PPPDE"/>
    <property type="match status" value="1"/>
</dbReference>
<dbReference type="EMBL" id="CAJNOQ010000841">
    <property type="protein sequence ID" value="CAF0844096.1"/>
    <property type="molecule type" value="Genomic_DNA"/>
</dbReference>
<dbReference type="InterPro" id="IPR008580">
    <property type="entry name" value="PPPDE_dom"/>
</dbReference>
<dbReference type="EMBL" id="CAJOBC010000841">
    <property type="protein sequence ID" value="CAF3631652.1"/>
    <property type="molecule type" value="Genomic_DNA"/>
</dbReference>
<dbReference type="OrthoDB" id="21221at2759"/>
<dbReference type="PANTHER" id="PTHR12378:SF7">
    <property type="entry name" value="DESUMOYLATING ISOPEPTIDASE 1"/>
    <property type="match status" value="1"/>
</dbReference>
<organism evidence="6 10">
    <name type="scientific">Didymodactylos carnosus</name>
    <dbReference type="NCBI Taxonomy" id="1234261"/>
    <lineage>
        <taxon>Eukaryota</taxon>
        <taxon>Metazoa</taxon>
        <taxon>Spiralia</taxon>
        <taxon>Gnathifera</taxon>
        <taxon>Rotifera</taxon>
        <taxon>Eurotatoria</taxon>
        <taxon>Bdelloidea</taxon>
        <taxon>Philodinida</taxon>
        <taxon>Philodinidae</taxon>
        <taxon>Didymodactylos</taxon>
    </lineage>
</organism>
<dbReference type="SMART" id="SM01179">
    <property type="entry name" value="DUF862"/>
    <property type="match status" value="1"/>
</dbReference>
<dbReference type="GO" id="GO:0070646">
    <property type="term" value="P:protein modification by small protein removal"/>
    <property type="evidence" value="ECO:0007669"/>
    <property type="project" value="TreeGrafter"/>
</dbReference>
<dbReference type="PANTHER" id="PTHR12378">
    <property type="entry name" value="DESUMOYLATING ISOPEPTIDASE"/>
    <property type="match status" value="1"/>
</dbReference>
<evidence type="ECO:0000256" key="4">
    <source>
        <dbReference type="SAM" id="MobiDB-lite"/>
    </source>
</evidence>
<name>A0A813VJ36_9BILA</name>
<dbReference type="InterPro" id="IPR042266">
    <property type="entry name" value="PPPDE_sf"/>
</dbReference>
<dbReference type="Proteomes" id="UP000663829">
    <property type="component" value="Unassembled WGS sequence"/>
</dbReference>
<feature type="compositionally biased region" description="Acidic residues" evidence="4">
    <location>
        <begin position="474"/>
        <end position="496"/>
    </location>
</feature>
<evidence type="ECO:0000313" key="8">
    <source>
        <dbReference type="EMBL" id="CAF3631652.1"/>
    </source>
</evidence>
<feature type="compositionally biased region" description="Basic and acidic residues" evidence="4">
    <location>
        <begin position="497"/>
        <end position="512"/>
    </location>
</feature>
<proteinExistence type="inferred from homology"/>
<dbReference type="EMBL" id="CAJOBA010004727">
    <property type="protein sequence ID" value="CAF3721988.1"/>
    <property type="molecule type" value="Genomic_DNA"/>
</dbReference>
<keyword evidence="3" id="KW-0378">Hydrolase</keyword>
<comment type="similarity">
    <text evidence="1">Belongs to the DeSI family.</text>
</comment>
<accession>A0A813VJ36</accession>
<dbReference type="GO" id="GO:0008233">
    <property type="term" value="F:peptidase activity"/>
    <property type="evidence" value="ECO:0007669"/>
    <property type="project" value="UniProtKB-KW"/>
</dbReference>
<keyword evidence="2" id="KW-0645">Protease</keyword>
<feature type="compositionally biased region" description="Basic and acidic residues" evidence="4">
    <location>
        <begin position="522"/>
        <end position="531"/>
    </location>
</feature>
<dbReference type="Proteomes" id="UP000677228">
    <property type="component" value="Unassembled WGS sequence"/>
</dbReference>
<evidence type="ECO:0000313" key="10">
    <source>
        <dbReference type="Proteomes" id="UP000663829"/>
    </source>
</evidence>
<evidence type="ECO:0000256" key="1">
    <source>
        <dbReference type="ARBA" id="ARBA00008140"/>
    </source>
</evidence>
<dbReference type="AlphaFoldDB" id="A0A813VJ36"/>
<dbReference type="Proteomes" id="UP000681722">
    <property type="component" value="Unassembled WGS sequence"/>
</dbReference>
<dbReference type="EMBL" id="CAJNOK010004721">
    <property type="protein sequence ID" value="CAF0947492.1"/>
    <property type="molecule type" value="Genomic_DNA"/>
</dbReference>
<feature type="compositionally biased region" description="Basic and acidic residues" evidence="4">
    <location>
        <begin position="448"/>
        <end position="457"/>
    </location>
</feature>
<dbReference type="SUPFAM" id="SSF48371">
    <property type="entry name" value="ARM repeat"/>
    <property type="match status" value="1"/>
</dbReference>
<gene>
    <name evidence="6" type="ORF">GPM918_LOCUS5719</name>
    <name evidence="7" type="ORF">OVA965_LOCUS11971</name>
    <name evidence="8" type="ORF">SRO942_LOCUS5724</name>
    <name evidence="9" type="ORF">TMI583_LOCUS11977</name>
</gene>
<dbReference type="GO" id="GO:0006508">
    <property type="term" value="P:proteolysis"/>
    <property type="evidence" value="ECO:0007669"/>
    <property type="project" value="UniProtKB-KW"/>
</dbReference>
<feature type="region of interest" description="Disordered" evidence="4">
    <location>
        <begin position="448"/>
        <end position="531"/>
    </location>
</feature>
<dbReference type="Gene3D" id="3.90.1720.30">
    <property type="entry name" value="PPPDE domains"/>
    <property type="match status" value="1"/>
</dbReference>
<dbReference type="Pfam" id="PF05903">
    <property type="entry name" value="Peptidase_C97"/>
    <property type="match status" value="1"/>
</dbReference>
<sequence>MPSAVKLYIYDISNGLASALGSSLLGKQIDGVWHTGVGVYGKEYLFGSSGISFTGPEELFQLGYVPKPKVVLLGDTNKTIAEVETWIVEQGAGRFQGIRYHLLDWNCNNFSNELCKYLLAGKGIPEDILDLPKIVKSTPLGRMLLSFLNNDPISVAQENATHSSNNQTADNVHMVNSSVPSNAKRTVRKSILSKTDITVDKIDTIKRLCKRSFNKHEIELLDDIRETFLPTTNYSPMLTKEHISLMSMHQNKGSLNKAVFYRFLLVSLMVNDIEDIDGQIDVLQLLQCLSEREHVTKSFSELKGQDSPIELLKGLTEQPEQIQIEFMKWFSSIASTPTGQTMLLNVEDDLVPIFTEIILNETYSKHVKYEIIVLLHNLLCSGSTVRVSHVQAIVEVKLSHFKQILEQNVSNDNVVNSNGKQSYERLILANEQLKTDISKIFTEYVNKEKQEASGENKRKAKRNQNFLSIVSDAEKDEEEEEEEEEEEDIDDEDNLNNDDHDLIDIGQMDEKSNGQSAQQSGDLKRPKLEDN</sequence>
<comment type="caution">
    <text evidence="6">The sequence shown here is derived from an EMBL/GenBank/DDBJ whole genome shotgun (WGS) entry which is preliminary data.</text>
</comment>
<dbReference type="InterPro" id="IPR016024">
    <property type="entry name" value="ARM-type_fold"/>
</dbReference>
<protein>
    <recommendedName>
        <fullName evidence="5">PPPDE domain-containing protein</fullName>
    </recommendedName>
</protein>
<evidence type="ECO:0000256" key="2">
    <source>
        <dbReference type="ARBA" id="ARBA00022670"/>
    </source>
</evidence>
<feature type="domain" description="PPPDE" evidence="5">
    <location>
        <begin position="3"/>
        <end position="149"/>
    </location>
</feature>
<keyword evidence="10" id="KW-1185">Reference proteome</keyword>